<comment type="caution">
    <text evidence="4">The sequence shown here is derived from an EMBL/GenBank/DDBJ whole genome shotgun (WGS) entry which is preliminary data.</text>
</comment>
<dbReference type="InterPro" id="IPR036770">
    <property type="entry name" value="Ankyrin_rpt-contain_sf"/>
</dbReference>
<accession>A0ABN9R548</accession>
<feature type="compositionally biased region" description="Basic residues" evidence="3">
    <location>
        <begin position="171"/>
        <end position="182"/>
    </location>
</feature>
<dbReference type="Proteomes" id="UP001189429">
    <property type="component" value="Unassembled WGS sequence"/>
</dbReference>
<proteinExistence type="predicted"/>
<evidence type="ECO:0000256" key="1">
    <source>
        <dbReference type="ARBA" id="ARBA00022737"/>
    </source>
</evidence>
<dbReference type="SUPFAM" id="SSF48403">
    <property type="entry name" value="Ankyrin repeat"/>
    <property type="match status" value="1"/>
</dbReference>
<reference evidence="4" key="1">
    <citation type="submission" date="2023-10" db="EMBL/GenBank/DDBJ databases">
        <authorList>
            <person name="Chen Y."/>
            <person name="Shah S."/>
            <person name="Dougan E. K."/>
            <person name="Thang M."/>
            <person name="Chan C."/>
        </authorList>
    </citation>
    <scope>NUCLEOTIDE SEQUENCE [LARGE SCALE GENOMIC DNA]</scope>
</reference>
<dbReference type="Pfam" id="PF00023">
    <property type="entry name" value="Ank"/>
    <property type="match status" value="1"/>
</dbReference>
<sequence>MWLMQDAVGFGHVHATSALLRARCDPDMRTGDIRAPPDYGAHTLHETPLHLACRAKPPHLELQSRGLVLLLLRFGADPGHQDDRGDTPAHHLARKGDAATLWALLSRARPEQAEAAVRRQNARGATAEQEAPDGGARLAVRLALRCGPRSSPSGRHSCCPWARSTTWGRTARGRTPRARTPRGGRTGRAWLGGRGSCRSRRAATA</sequence>
<evidence type="ECO:0000256" key="3">
    <source>
        <dbReference type="SAM" id="MobiDB-lite"/>
    </source>
</evidence>
<feature type="region of interest" description="Disordered" evidence="3">
    <location>
        <begin position="169"/>
        <end position="205"/>
    </location>
</feature>
<evidence type="ECO:0000256" key="2">
    <source>
        <dbReference type="ARBA" id="ARBA00023043"/>
    </source>
</evidence>
<dbReference type="InterPro" id="IPR002110">
    <property type="entry name" value="Ankyrin_rpt"/>
</dbReference>
<protein>
    <submittedName>
        <fullName evidence="4">Uncharacterized protein</fullName>
    </submittedName>
</protein>
<name>A0ABN9R548_9DINO</name>
<dbReference type="Gene3D" id="1.25.40.20">
    <property type="entry name" value="Ankyrin repeat-containing domain"/>
    <property type="match status" value="1"/>
</dbReference>
<feature type="compositionally biased region" description="Gly residues" evidence="3">
    <location>
        <begin position="184"/>
        <end position="195"/>
    </location>
</feature>
<evidence type="ECO:0000313" key="4">
    <source>
        <dbReference type="EMBL" id="CAK0812614.1"/>
    </source>
</evidence>
<dbReference type="EMBL" id="CAUYUJ010005191">
    <property type="protein sequence ID" value="CAK0812614.1"/>
    <property type="molecule type" value="Genomic_DNA"/>
</dbReference>
<gene>
    <name evidence="4" type="ORF">PCOR1329_LOCUS16866</name>
</gene>
<dbReference type="PANTHER" id="PTHR24201:SF15">
    <property type="entry name" value="ANKYRIN REPEAT DOMAIN-CONTAINING PROTEIN 66"/>
    <property type="match status" value="1"/>
</dbReference>
<keyword evidence="2" id="KW-0040">ANK repeat</keyword>
<evidence type="ECO:0000313" key="5">
    <source>
        <dbReference type="Proteomes" id="UP001189429"/>
    </source>
</evidence>
<dbReference type="PANTHER" id="PTHR24201">
    <property type="entry name" value="ANK_REP_REGION DOMAIN-CONTAINING PROTEIN"/>
    <property type="match status" value="1"/>
</dbReference>
<dbReference type="InterPro" id="IPR050776">
    <property type="entry name" value="Ank_Repeat/CDKN_Inhibitor"/>
</dbReference>
<keyword evidence="1" id="KW-0677">Repeat</keyword>
<keyword evidence="5" id="KW-1185">Reference proteome</keyword>
<organism evidence="4 5">
    <name type="scientific">Prorocentrum cordatum</name>
    <dbReference type="NCBI Taxonomy" id="2364126"/>
    <lineage>
        <taxon>Eukaryota</taxon>
        <taxon>Sar</taxon>
        <taxon>Alveolata</taxon>
        <taxon>Dinophyceae</taxon>
        <taxon>Prorocentrales</taxon>
        <taxon>Prorocentraceae</taxon>
        <taxon>Prorocentrum</taxon>
    </lineage>
</organism>